<gene>
    <name evidence="1" type="ORF">Acor_49680</name>
</gene>
<dbReference type="AlphaFoldDB" id="A0A5M3W4F3"/>
<organism evidence="1 2">
    <name type="scientific">Acrocarpospora corrugata</name>
    <dbReference type="NCBI Taxonomy" id="35763"/>
    <lineage>
        <taxon>Bacteria</taxon>
        <taxon>Bacillati</taxon>
        <taxon>Actinomycetota</taxon>
        <taxon>Actinomycetes</taxon>
        <taxon>Streptosporangiales</taxon>
        <taxon>Streptosporangiaceae</taxon>
        <taxon>Acrocarpospora</taxon>
    </lineage>
</organism>
<dbReference type="RefSeq" id="WP_218034453.1">
    <property type="nucleotide sequence ID" value="NZ_BAAABN010000090.1"/>
</dbReference>
<name>A0A5M3W4F3_9ACTN</name>
<reference evidence="1 2" key="1">
    <citation type="submission" date="2019-10" db="EMBL/GenBank/DDBJ databases">
        <title>Whole genome shotgun sequence of Acrocarpospora corrugata NBRC 13972.</title>
        <authorList>
            <person name="Ichikawa N."/>
            <person name="Kimura A."/>
            <person name="Kitahashi Y."/>
            <person name="Komaki H."/>
            <person name="Oguchi A."/>
        </authorList>
    </citation>
    <scope>NUCLEOTIDE SEQUENCE [LARGE SCALE GENOMIC DNA]</scope>
    <source>
        <strain evidence="1 2">NBRC 13972</strain>
    </source>
</reference>
<proteinExistence type="predicted"/>
<evidence type="ECO:0000313" key="1">
    <source>
        <dbReference type="EMBL" id="GES02902.1"/>
    </source>
</evidence>
<sequence>MTAVGTVPAGAGLLEKLLASVRAEFRAEVYHPDRDDPVFVTTECAVDGCDRLVAQHGLCNGHVIRWRHRGGPTMAEFLADPGPPVRGREELRECAVDGCRFGVNGRGLCCKHYDKWARQGRPELGAWITWAVVAATGVAECRMPFCSLWVENGTKVFCQNHQYRWEYSGRPEVETFIIDCQLTGSADIDLRGLPPQLMLEFQYALQRRHDQRLRTVSTQFVAEAVHRVTAAGVSSLLDCSPDQWRAMFRARMHAGGIFLLDAREAVEMLRDGTGWEIEYHRDVWRLHLLPGVDIGPGRPTERAHLRFDRIAQPWLRALAKRWLRLRLSSGLSAAIAKAGLDALACFSQLLTTAGVTALAEVDRPLLERHLAWVNNGKGGLGVKKTRIGQLNTFLRDIRRHGWDDTLPGTAAFFPATPHRFPRSSTAVWPNTSWRRSRHPRTWIAGPTPPDD</sequence>
<comment type="caution">
    <text evidence="1">The sequence shown here is derived from an EMBL/GenBank/DDBJ whole genome shotgun (WGS) entry which is preliminary data.</text>
</comment>
<keyword evidence="2" id="KW-1185">Reference proteome</keyword>
<protein>
    <submittedName>
        <fullName evidence="1">Uncharacterized protein</fullName>
    </submittedName>
</protein>
<dbReference type="EMBL" id="BLAD01000063">
    <property type="protein sequence ID" value="GES02902.1"/>
    <property type="molecule type" value="Genomic_DNA"/>
</dbReference>
<accession>A0A5M3W4F3</accession>
<evidence type="ECO:0000313" key="2">
    <source>
        <dbReference type="Proteomes" id="UP000334990"/>
    </source>
</evidence>
<dbReference type="Proteomes" id="UP000334990">
    <property type="component" value="Unassembled WGS sequence"/>
</dbReference>